<dbReference type="AlphaFoldDB" id="A0A5C3NM08"/>
<protein>
    <submittedName>
        <fullName evidence="2">Uncharacterized protein</fullName>
    </submittedName>
</protein>
<evidence type="ECO:0000256" key="1">
    <source>
        <dbReference type="SAM" id="MobiDB-lite"/>
    </source>
</evidence>
<feature type="non-terminal residue" evidence="2">
    <location>
        <position position="1"/>
    </location>
</feature>
<proteinExistence type="predicted"/>
<dbReference type="Proteomes" id="UP000308197">
    <property type="component" value="Unassembled WGS sequence"/>
</dbReference>
<gene>
    <name evidence="2" type="ORF">K466DRAFT_593004</name>
</gene>
<accession>A0A5C3NM08</accession>
<name>A0A5C3NM08_9APHY</name>
<keyword evidence="3" id="KW-1185">Reference proteome</keyword>
<reference evidence="2 3" key="1">
    <citation type="journal article" date="2019" name="Nat. Ecol. Evol.">
        <title>Megaphylogeny resolves global patterns of mushroom evolution.</title>
        <authorList>
            <person name="Varga T."/>
            <person name="Krizsan K."/>
            <person name="Foldi C."/>
            <person name="Dima B."/>
            <person name="Sanchez-Garcia M."/>
            <person name="Sanchez-Ramirez S."/>
            <person name="Szollosi G.J."/>
            <person name="Szarkandi J.G."/>
            <person name="Papp V."/>
            <person name="Albert L."/>
            <person name="Andreopoulos W."/>
            <person name="Angelini C."/>
            <person name="Antonin V."/>
            <person name="Barry K.W."/>
            <person name="Bougher N.L."/>
            <person name="Buchanan P."/>
            <person name="Buyck B."/>
            <person name="Bense V."/>
            <person name="Catcheside P."/>
            <person name="Chovatia M."/>
            <person name="Cooper J."/>
            <person name="Damon W."/>
            <person name="Desjardin D."/>
            <person name="Finy P."/>
            <person name="Geml J."/>
            <person name="Haridas S."/>
            <person name="Hughes K."/>
            <person name="Justo A."/>
            <person name="Karasinski D."/>
            <person name="Kautmanova I."/>
            <person name="Kiss B."/>
            <person name="Kocsube S."/>
            <person name="Kotiranta H."/>
            <person name="LaButti K.M."/>
            <person name="Lechner B.E."/>
            <person name="Liimatainen K."/>
            <person name="Lipzen A."/>
            <person name="Lukacs Z."/>
            <person name="Mihaltcheva S."/>
            <person name="Morgado L.N."/>
            <person name="Niskanen T."/>
            <person name="Noordeloos M.E."/>
            <person name="Ohm R.A."/>
            <person name="Ortiz-Santana B."/>
            <person name="Ovrebo C."/>
            <person name="Racz N."/>
            <person name="Riley R."/>
            <person name="Savchenko A."/>
            <person name="Shiryaev A."/>
            <person name="Soop K."/>
            <person name="Spirin V."/>
            <person name="Szebenyi C."/>
            <person name="Tomsovsky M."/>
            <person name="Tulloss R.E."/>
            <person name="Uehling J."/>
            <person name="Grigoriev I.V."/>
            <person name="Vagvolgyi C."/>
            <person name="Papp T."/>
            <person name="Martin F.M."/>
            <person name="Miettinen O."/>
            <person name="Hibbett D.S."/>
            <person name="Nagy L.G."/>
        </authorList>
    </citation>
    <scope>NUCLEOTIDE SEQUENCE [LARGE SCALE GENOMIC DNA]</scope>
    <source>
        <strain evidence="2 3">HHB13444</strain>
    </source>
</reference>
<sequence>SSSALLRSCRPLRPVSSGRHHRWPQLRVPDVHAQAAVRFRATLSRLIRRRPIARRPASGGD</sequence>
<evidence type="ECO:0000313" key="2">
    <source>
        <dbReference type="EMBL" id="TFK77727.1"/>
    </source>
</evidence>
<organism evidence="2 3">
    <name type="scientific">Polyporus arcularius HHB13444</name>
    <dbReference type="NCBI Taxonomy" id="1314778"/>
    <lineage>
        <taxon>Eukaryota</taxon>
        <taxon>Fungi</taxon>
        <taxon>Dikarya</taxon>
        <taxon>Basidiomycota</taxon>
        <taxon>Agaricomycotina</taxon>
        <taxon>Agaricomycetes</taxon>
        <taxon>Polyporales</taxon>
        <taxon>Polyporaceae</taxon>
        <taxon>Polyporus</taxon>
    </lineage>
</organism>
<dbReference type="InParanoid" id="A0A5C3NM08"/>
<dbReference type="EMBL" id="ML213237">
    <property type="protein sequence ID" value="TFK77727.1"/>
    <property type="molecule type" value="Genomic_DNA"/>
</dbReference>
<evidence type="ECO:0000313" key="3">
    <source>
        <dbReference type="Proteomes" id="UP000308197"/>
    </source>
</evidence>
<feature type="region of interest" description="Disordered" evidence="1">
    <location>
        <begin position="1"/>
        <end position="20"/>
    </location>
</feature>
<feature type="non-terminal residue" evidence="2">
    <location>
        <position position="61"/>
    </location>
</feature>